<dbReference type="InterPro" id="IPR044666">
    <property type="entry name" value="Cyclophilin_A-like"/>
</dbReference>
<dbReference type="Proteomes" id="UP000030121">
    <property type="component" value="Unassembled WGS sequence"/>
</dbReference>
<dbReference type="Pfam" id="PF00254">
    <property type="entry name" value="FKBP_C"/>
    <property type="match status" value="1"/>
</dbReference>
<dbReference type="PROSITE" id="PS00170">
    <property type="entry name" value="CSA_PPIASE_1"/>
    <property type="match status" value="1"/>
</dbReference>
<evidence type="ECO:0000259" key="7">
    <source>
        <dbReference type="PROSITE" id="PS50059"/>
    </source>
</evidence>
<name>A0A0A2MDE1_9FLAO</name>
<dbReference type="PROSITE" id="PS50059">
    <property type="entry name" value="FKBP_PPIASE"/>
    <property type="match status" value="1"/>
</dbReference>
<dbReference type="InterPro" id="IPR029000">
    <property type="entry name" value="Cyclophilin-like_dom_sf"/>
</dbReference>
<dbReference type="eggNOG" id="COG0545">
    <property type="taxonomic scope" value="Bacteria"/>
</dbReference>
<organism evidence="9 10">
    <name type="scientific">Flavobacterium suncheonense GH29-5 = DSM 17707</name>
    <dbReference type="NCBI Taxonomy" id="1121899"/>
    <lineage>
        <taxon>Bacteria</taxon>
        <taxon>Pseudomonadati</taxon>
        <taxon>Bacteroidota</taxon>
        <taxon>Flavobacteriia</taxon>
        <taxon>Flavobacteriales</taxon>
        <taxon>Flavobacteriaceae</taxon>
        <taxon>Flavobacterium</taxon>
    </lineage>
</organism>
<reference evidence="9 10" key="1">
    <citation type="submission" date="2013-09" db="EMBL/GenBank/DDBJ databases">
        <authorList>
            <person name="Zeng Z."/>
            <person name="Chen C."/>
        </authorList>
    </citation>
    <scope>NUCLEOTIDE SEQUENCE [LARGE SCALE GENOMIC DNA]</scope>
    <source>
        <strain evidence="9 10">GH29-5</strain>
    </source>
</reference>
<evidence type="ECO:0000256" key="1">
    <source>
        <dbReference type="ARBA" id="ARBA00000971"/>
    </source>
</evidence>
<dbReference type="GO" id="GO:0006457">
    <property type="term" value="P:protein folding"/>
    <property type="evidence" value="ECO:0007669"/>
    <property type="project" value="InterPro"/>
</dbReference>
<dbReference type="EMBL" id="JRLW01000001">
    <property type="protein sequence ID" value="KGO90657.1"/>
    <property type="molecule type" value="Genomic_DNA"/>
</dbReference>
<evidence type="ECO:0000313" key="10">
    <source>
        <dbReference type="Proteomes" id="UP000030121"/>
    </source>
</evidence>
<accession>A0A0A2MDE1</accession>
<dbReference type="CDD" id="cd00317">
    <property type="entry name" value="cyclophilin"/>
    <property type="match status" value="1"/>
</dbReference>
<evidence type="ECO:0000256" key="2">
    <source>
        <dbReference type="ARBA" id="ARBA00007365"/>
    </source>
</evidence>
<dbReference type="AlphaFoldDB" id="A0A0A2MDE1"/>
<evidence type="ECO:0000256" key="6">
    <source>
        <dbReference type="PROSITE-ProRule" id="PRU00277"/>
    </source>
</evidence>
<dbReference type="SUPFAM" id="SSF54534">
    <property type="entry name" value="FKBP-like"/>
    <property type="match status" value="1"/>
</dbReference>
<dbReference type="RefSeq" id="WP_026979755.1">
    <property type="nucleotide sequence ID" value="NZ_AUCZ01000004.1"/>
</dbReference>
<protein>
    <recommendedName>
        <fullName evidence="3 6">peptidylprolyl isomerase</fullName>
        <ecNumber evidence="3 6">5.2.1.8</ecNumber>
    </recommendedName>
</protein>
<dbReference type="PANTHER" id="PTHR45625">
    <property type="entry name" value="PEPTIDYL-PROLYL CIS-TRANS ISOMERASE-RELATED"/>
    <property type="match status" value="1"/>
</dbReference>
<dbReference type="SUPFAM" id="SSF50891">
    <property type="entry name" value="Cyclophilin-like"/>
    <property type="match status" value="1"/>
</dbReference>
<feature type="domain" description="PPIase FKBP-type" evidence="7">
    <location>
        <begin position="254"/>
        <end position="359"/>
    </location>
</feature>
<dbReference type="InterPro" id="IPR046357">
    <property type="entry name" value="PPIase_dom_sf"/>
</dbReference>
<dbReference type="Gene3D" id="3.10.50.40">
    <property type="match status" value="1"/>
</dbReference>
<dbReference type="STRING" id="1121899.GCA_000430025_00996"/>
<comment type="similarity">
    <text evidence="2">Belongs to the cyclophilin-type PPIase family.</text>
</comment>
<keyword evidence="10" id="KW-1185">Reference proteome</keyword>
<evidence type="ECO:0000259" key="8">
    <source>
        <dbReference type="PROSITE" id="PS50072"/>
    </source>
</evidence>
<dbReference type="EC" id="5.2.1.8" evidence="3 6"/>
<evidence type="ECO:0000256" key="5">
    <source>
        <dbReference type="ARBA" id="ARBA00023235"/>
    </source>
</evidence>
<feature type="domain" description="PPIase cyclophilin-type" evidence="8">
    <location>
        <begin position="38"/>
        <end position="170"/>
    </location>
</feature>
<dbReference type="InterPro" id="IPR001179">
    <property type="entry name" value="PPIase_FKBP_dom"/>
</dbReference>
<gene>
    <name evidence="9" type="ORF">Q764_00615</name>
</gene>
<evidence type="ECO:0000256" key="4">
    <source>
        <dbReference type="ARBA" id="ARBA00023110"/>
    </source>
</evidence>
<dbReference type="PROSITE" id="PS50072">
    <property type="entry name" value="CSA_PPIASE_2"/>
    <property type="match status" value="1"/>
</dbReference>
<comment type="caution">
    <text evidence="9">The sequence shown here is derived from an EMBL/GenBank/DDBJ whole genome shotgun (WGS) entry which is preliminary data.</text>
</comment>
<dbReference type="GO" id="GO:0003755">
    <property type="term" value="F:peptidyl-prolyl cis-trans isomerase activity"/>
    <property type="evidence" value="ECO:0007669"/>
    <property type="project" value="UniProtKB-KW"/>
</dbReference>
<dbReference type="eggNOG" id="COG0652">
    <property type="taxonomic scope" value="Bacteria"/>
</dbReference>
<evidence type="ECO:0000256" key="3">
    <source>
        <dbReference type="ARBA" id="ARBA00013194"/>
    </source>
</evidence>
<dbReference type="InterPro" id="IPR020892">
    <property type="entry name" value="Cyclophilin-type_PPIase_CS"/>
</dbReference>
<dbReference type="Pfam" id="PF00160">
    <property type="entry name" value="Pro_isomerase"/>
    <property type="match status" value="1"/>
</dbReference>
<proteinExistence type="inferred from homology"/>
<dbReference type="Gene3D" id="2.40.100.10">
    <property type="entry name" value="Cyclophilin-like"/>
    <property type="match status" value="1"/>
</dbReference>
<dbReference type="OrthoDB" id="9807797at2"/>
<dbReference type="PRINTS" id="PR00153">
    <property type="entry name" value="CSAPPISMRASE"/>
</dbReference>
<sequence>MKKLFSVFVLIALLNISCEKQHDKLPDGIYADIETVKGNILVSLEFKKTPVTVANFVSLAEGKNPFVSPKYKGKPFYNGLTFHRVINHFMAQGGDPEGTGNGNPGYKFKDEFDKTLRHDKEGVLSMANAGPNTNGSQFFITHNPTPHLDDMHTVFGHVIEGMDVVHALEANDEINSVTIIRKGKEANQFDATKIFKNYYDKEAVELKKMADKYAKVQADKVLEFKEYSQKAIKTESGLKFAYIKKSNNPKPAAGTKVMFSYAGYFTNGDLFDTNYAEVAKTYGKYDVNRDRQAGYAPVPFVYGKKDGLIPGFIEGMEKMAIGDKVILFIPSYLAYGERGAQGVIPPNTDLVFEMELTDK</sequence>
<dbReference type="PANTHER" id="PTHR45625:SF4">
    <property type="entry name" value="PEPTIDYLPROLYL ISOMERASE DOMAIN AND WD REPEAT-CONTAINING PROTEIN 1"/>
    <property type="match status" value="1"/>
</dbReference>
<comment type="catalytic activity">
    <reaction evidence="1 6">
        <text>[protein]-peptidylproline (omega=180) = [protein]-peptidylproline (omega=0)</text>
        <dbReference type="Rhea" id="RHEA:16237"/>
        <dbReference type="Rhea" id="RHEA-COMP:10747"/>
        <dbReference type="Rhea" id="RHEA-COMP:10748"/>
        <dbReference type="ChEBI" id="CHEBI:83833"/>
        <dbReference type="ChEBI" id="CHEBI:83834"/>
        <dbReference type="EC" id="5.2.1.8"/>
    </reaction>
</comment>
<dbReference type="InterPro" id="IPR002130">
    <property type="entry name" value="Cyclophilin-type_PPIase_dom"/>
</dbReference>
<evidence type="ECO:0000313" key="9">
    <source>
        <dbReference type="EMBL" id="KGO90657.1"/>
    </source>
</evidence>
<keyword evidence="4 6" id="KW-0697">Rotamase</keyword>
<keyword evidence="5 6" id="KW-0413">Isomerase</keyword>